<feature type="compositionally biased region" description="Low complexity" evidence="1">
    <location>
        <begin position="182"/>
        <end position="192"/>
    </location>
</feature>
<dbReference type="RefSeq" id="WP_046453376.1">
    <property type="nucleotide sequence ID" value="NZ_CP011311.1"/>
</dbReference>
<dbReference type="STRING" id="161896.UL81_05840"/>
<dbReference type="InterPro" id="IPR036104">
    <property type="entry name" value="BFN_sf"/>
</dbReference>
<dbReference type="Proteomes" id="UP000033566">
    <property type="component" value="Chromosome"/>
</dbReference>
<dbReference type="Pfam" id="PF02577">
    <property type="entry name" value="BFN_dom"/>
    <property type="match status" value="1"/>
</dbReference>
<keyword evidence="3" id="KW-1185">Reference proteome</keyword>
<evidence type="ECO:0000313" key="2">
    <source>
        <dbReference type="EMBL" id="AKE39132.1"/>
    </source>
</evidence>
<dbReference type="Gene3D" id="3.10.690.10">
    <property type="entry name" value="Bifunctional nuclease domain"/>
    <property type="match status" value="1"/>
</dbReference>
<sequence>MSDDVSLEFHGIHDMPPEGDLCALFRWVEGDRILPIWLSPDDGAYTQAKLQGYNSKRPAAIDVLIDLIEELGGVTSIRIVHQYEGAFMVDITVASGQVLDSRMSDALIVADYFDQQIQIDPDVLQSTAVFLTPEDLEEYFQLQFEPAETHEDDDQPHDAAKDEDFAEMMRSLGMSEEELLGEDNSNSDNTVSNDDEGEQGSGTDSDGGDGNNPAEDR</sequence>
<accession>A0A0F6QW02</accession>
<feature type="region of interest" description="Disordered" evidence="1">
    <location>
        <begin position="146"/>
        <end position="217"/>
    </location>
</feature>
<dbReference type="GO" id="GO:0004518">
    <property type="term" value="F:nuclease activity"/>
    <property type="evidence" value="ECO:0007669"/>
    <property type="project" value="InterPro"/>
</dbReference>
<dbReference type="PATRIC" id="fig|161896.4.peg.1144"/>
<protein>
    <submittedName>
        <fullName evidence="2">Uncharacterized protein</fullName>
    </submittedName>
</protein>
<proteinExistence type="predicted"/>
<dbReference type="HOGENOM" id="CLU_096111_0_0_11"/>
<dbReference type="OrthoDB" id="9788698at2"/>
<dbReference type="EMBL" id="CP011311">
    <property type="protein sequence ID" value="AKE39132.1"/>
    <property type="molecule type" value="Genomic_DNA"/>
</dbReference>
<organism evidence="2 3">
    <name type="scientific">Corynebacterium camporealensis</name>
    <dbReference type="NCBI Taxonomy" id="161896"/>
    <lineage>
        <taxon>Bacteria</taxon>
        <taxon>Bacillati</taxon>
        <taxon>Actinomycetota</taxon>
        <taxon>Actinomycetes</taxon>
        <taxon>Mycobacteriales</taxon>
        <taxon>Corynebacteriaceae</taxon>
        <taxon>Corynebacterium</taxon>
    </lineage>
</organism>
<name>A0A0F6QW02_9CORY</name>
<evidence type="ECO:0000313" key="3">
    <source>
        <dbReference type="Proteomes" id="UP000033566"/>
    </source>
</evidence>
<dbReference type="PROSITE" id="PS51658">
    <property type="entry name" value="BFN"/>
    <property type="match status" value="1"/>
</dbReference>
<dbReference type="InterPro" id="IPR003729">
    <property type="entry name" value="Bi_nuclease_dom"/>
</dbReference>
<gene>
    <name evidence="2" type="ORF">UL81_05840</name>
</gene>
<evidence type="ECO:0000256" key="1">
    <source>
        <dbReference type="SAM" id="MobiDB-lite"/>
    </source>
</evidence>
<dbReference type="KEGG" id="ccj:UL81_05840"/>
<dbReference type="AlphaFoldDB" id="A0A0F6QW02"/>
<reference evidence="2 3" key="1">
    <citation type="journal article" date="2015" name="Genome Announc.">
        <title>Complete Genome Sequence of Corynebacterium camporealensis DSM 44610, Isolated from the Milk of a Manchega Sheep with Subclinical Mastitis.</title>
        <authorList>
            <person name="Ruckert C."/>
            <person name="Albersmeier A."/>
            <person name="Winkler A."/>
            <person name="Tauch A."/>
        </authorList>
    </citation>
    <scope>NUCLEOTIDE SEQUENCE [LARGE SCALE GENOMIC DNA]</scope>
    <source>
        <strain evidence="2 3">DSM 44610</strain>
    </source>
</reference>
<dbReference type="SUPFAM" id="SSF103256">
    <property type="entry name" value="Hypothetical protein TM0160"/>
    <property type="match status" value="1"/>
</dbReference>